<keyword evidence="2" id="KW-1185">Reference proteome</keyword>
<name>A0A2I1CR78_ASPC2</name>
<evidence type="ECO:0000313" key="2">
    <source>
        <dbReference type="Proteomes" id="UP000234254"/>
    </source>
</evidence>
<dbReference type="VEuPathDB" id="FungiDB:P168DRAFT_285633"/>
<organism evidence="1 2">
    <name type="scientific">Aspergillus campestris (strain IBT 28561)</name>
    <dbReference type="NCBI Taxonomy" id="1392248"/>
    <lineage>
        <taxon>Eukaryota</taxon>
        <taxon>Fungi</taxon>
        <taxon>Dikarya</taxon>
        <taxon>Ascomycota</taxon>
        <taxon>Pezizomycotina</taxon>
        <taxon>Eurotiomycetes</taxon>
        <taxon>Eurotiomycetidae</taxon>
        <taxon>Eurotiales</taxon>
        <taxon>Aspergillaceae</taxon>
        <taxon>Aspergillus</taxon>
        <taxon>Aspergillus subgen. Circumdati</taxon>
    </lineage>
</organism>
<sequence>MSTFGRITNALVSEVNENNISLATLNFDFSLLKFDAPKEFQPLGSALSGRRRREAEEGLHYRTARRLGVLFEDLIPSTPKLIEAFGKRVFLLTSHFCFPDKFTKSMFSLDLAASVYKNLPGALDWRQPLCLYDLHPAFATIARIPIFRSPQPKALTLQEAFACVAKFESGTINLEPEDLSTALALCSEDSIFVAAVVLSDPFDTPAPNDIRRIAGNIGQPGLSILVAPQEPQIRKPSFAFNAVAHEPYGFLRENNFSGTSLHLPFTEWRFPLEASTERAIDQDVMVVESVISVLDRGKWVADLDIMGIDFEGVSRIVNICNNKDEHAGISHDPNYDYFSVDNWDELVDAPEGVGIFRAHSNWAARLAAVSIMSQKGQGHSIGVFGSNRVCFKCLEEETGFAEPHLLDHESPLPSFCID</sequence>
<reference evidence="1" key="1">
    <citation type="submission" date="2016-12" db="EMBL/GenBank/DDBJ databases">
        <title>The genomes of Aspergillus section Nigri reveals drivers in fungal speciation.</title>
        <authorList>
            <consortium name="DOE Joint Genome Institute"/>
            <person name="Vesth T.C."/>
            <person name="Nybo J."/>
            <person name="Theobald S."/>
            <person name="Brandl J."/>
            <person name="Frisvad J.C."/>
            <person name="Nielsen K.F."/>
            <person name="Lyhne E.K."/>
            <person name="Kogle M.E."/>
            <person name="Kuo A."/>
            <person name="Riley R."/>
            <person name="Clum A."/>
            <person name="Nolan M."/>
            <person name="Lipzen A."/>
            <person name="Salamov A."/>
            <person name="Henrissat B."/>
            <person name="Wiebenga A."/>
            <person name="De vries R.P."/>
            <person name="Grigoriev I.V."/>
            <person name="Mortensen U.H."/>
            <person name="Andersen M.R."/>
            <person name="Baker S.E."/>
        </authorList>
    </citation>
    <scope>NUCLEOTIDE SEQUENCE</scope>
    <source>
        <strain evidence="1">IBT 28561</strain>
    </source>
</reference>
<protein>
    <submittedName>
        <fullName evidence="1">Uncharacterized protein</fullName>
    </submittedName>
</protein>
<comment type="caution">
    <text evidence="1">The sequence shown here is derived from an EMBL/GenBank/DDBJ whole genome shotgun (WGS) entry which is preliminary data.</text>
</comment>
<dbReference type="Proteomes" id="UP000234254">
    <property type="component" value="Unassembled WGS sequence"/>
</dbReference>
<gene>
    <name evidence="1" type="ORF">P168DRAFT_285633</name>
</gene>
<proteinExistence type="predicted"/>
<dbReference type="OrthoDB" id="5354164at2759"/>
<dbReference type="RefSeq" id="XP_024688717.1">
    <property type="nucleotide sequence ID" value="XM_024836225.1"/>
</dbReference>
<dbReference type="GeneID" id="36543749"/>
<evidence type="ECO:0000313" key="1">
    <source>
        <dbReference type="EMBL" id="PKY00123.1"/>
    </source>
</evidence>
<dbReference type="EMBL" id="MSFM01000016">
    <property type="protein sequence ID" value="PKY00123.1"/>
    <property type="molecule type" value="Genomic_DNA"/>
</dbReference>
<accession>A0A2I1CR78</accession>
<dbReference type="AlphaFoldDB" id="A0A2I1CR78"/>